<feature type="compositionally biased region" description="Polar residues" evidence="1">
    <location>
        <begin position="56"/>
        <end position="70"/>
    </location>
</feature>
<comment type="caution">
    <text evidence="2">The sequence shown here is derived from an EMBL/GenBank/DDBJ whole genome shotgun (WGS) entry which is preliminary data.</text>
</comment>
<organism evidence="2 3">
    <name type="scientific">Elsinoe batatas</name>
    <dbReference type="NCBI Taxonomy" id="2601811"/>
    <lineage>
        <taxon>Eukaryota</taxon>
        <taxon>Fungi</taxon>
        <taxon>Dikarya</taxon>
        <taxon>Ascomycota</taxon>
        <taxon>Pezizomycotina</taxon>
        <taxon>Dothideomycetes</taxon>
        <taxon>Dothideomycetidae</taxon>
        <taxon>Myriangiales</taxon>
        <taxon>Elsinoaceae</taxon>
        <taxon>Elsinoe</taxon>
    </lineage>
</organism>
<protein>
    <submittedName>
        <fullName evidence="2">Uncharacterized protein</fullName>
    </submittedName>
</protein>
<reference evidence="2" key="1">
    <citation type="submission" date="2021-07" db="EMBL/GenBank/DDBJ databases">
        <title>Elsinoe batatas strain:CRI-CJ2 Genome sequencing and assembly.</title>
        <authorList>
            <person name="Huang L."/>
        </authorList>
    </citation>
    <scope>NUCLEOTIDE SEQUENCE</scope>
    <source>
        <strain evidence="2">CRI-CJ2</strain>
    </source>
</reference>
<gene>
    <name evidence="2" type="ORF">KVT40_004640</name>
</gene>
<proteinExistence type="predicted"/>
<dbReference type="Proteomes" id="UP000809789">
    <property type="component" value="Unassembled WGS sequence"/>
</dbReference>
<sequence>MTQCFGLLESPYDRSTSQVRPRFPSELVFSEHRSPSSPSVTRRERAPPHFCRFSAHSPSLPSRLGSTQLPTDLPSKPPSRHNNHEPNCIQEHTNHRHPNKETKPLRHRAMEPRRRDHDAYIPRPSMGCAWRSSRGGGSVRTMAILRRAL</sequence>
<dbReference type="OrthoDB" id="10556914at2759"/>
<evidence type="ECO:0000313" key="2">
    <source>
        <dbReference type="EMBL" id="KAG8627157.1"/>
    </source>
</evidence>
<feature type="compositionally biased region" description="Basic and acidic residues" evidence="1">
    <location>
        <begin position="99"/>
        <end position="113"/>
    </location>
</feature>
<dbReference type="AlphaFoldDB" id="A0A8K0L137"/>
<accession>A0A8K0L137</accession>
<evidence type="ECO:0000256" key="1">
    <source>
        <dbReference type="SAM" id="MobiDB-lite"/>
    </source>
</evidence>
<feature type="region of interest" description="Disordered" evidence="1">
    <location>
        <begin position="1"/>
        <end position="113"/>
    </location>
</feature>
<dbReference type="EMBL" id="JAESVG020000005">
    <property type="protein sequence ID" value="KAG8627157.1"/>
    <property type="molecule type" value="Genomic_DNA"/>
</dbReference>
<evidence type="ECO:0000313" key="3">
    <source>
        <dbReference type="Proteomes" id="UP000809789"/>
    </source>
</evidence>
<keyword evidence="3" id="KW-1185">Reference proteome</keyword>
<name>A0A8K0L137_9PEZI</name>